<keyword evidence="3 4" id="KW-0442">Lipid degradation</keyword>
<dbReference type="InterPro" id="IPR016035">
    <property type="entry name" value="Acyl_Trfase/lysoPLipase"/>
</dbReference>
<sequence>MTDIAPSAVVKDQAKAGKPPTIVYPDQPVPYLRVERKRPLKTILSIDGGGIRGLIPAVVLEYLEFSIKQAIVKGRAAIKVTADSELKTIPDDPNKFYILLADYFDVVAGTSTGAILATYLAAKGAKYDAPADPDIKRFLAGLPADTALSGGRDAAYWRKRYSANSLHRGAISSAQAIFLAKSNFIFPKPDFSNPKMLDNVLPPEEELNPLLATIKDRITGPVRFYDILGHAKNWFIDRIAGDTWTKASLLDKLSAEQREKLASSLWGVLRPKYTAQGIEATLKLVLEDARFSTKDALHTSLVVQSFELDYNRPFTFWFHRPAQMSGYATLSRALTKEEEQDMDLNFFEPPTEDDFTWLPEFTFIPGVDVSLAQVVRSSTAAPTFLPAATVDLTYTPKKGPNSPGNVPVTVPRQLCDGGVCANSPTMIAVAFAVGSLRDGNDLPINLKQTATLSLGTGQTVTSTKLASPDAGALDWVLRGGRLVDILSSSAPEIQAALGEFFLFKEIGLHVLQFVRIQTTAINIEGSPDDEKDIPLSSGRNPSEVLKHMDDSTFTWDLLEIGERAVQANWTLIDAFVKHNLFPGEGNES</sequence>
<evidence type="ECO:0000256" key="4">
    <source>
        <dbReference type="RuleBase" id="RU361262"/>
    </source>
</evidence>
<keyword evidence="7" id="KW-1185">Reference proteome</keyword>
<dbReference type="GO" id="GO:0004620">
    <property type="term" value="F:phospholipase activity"/>
    <property type="evidence" value="ECO:0007669"/>
    <property type="project" value="TreeGrafter"/>
</dbReference>
<reference evidence="6 7" key="1">
    <citation type="journal article" date="2024" name="Nat. Commun.">
        <title>Phylogenomics reveals the evolutionary origins of lichenization in chlorophyte algae.</title>
        <authorList>
            <person name="Puginier C."/>
            <person name="Libourel C."/>
            <person name="Otte J."/>
            <person name="Skaloud P."/>
            <person name="Haon M."/>
            <person name="Grisel S."/>
            <person name="Petersen M."/>
            <person name="Berrin J.G."/>
            <person name="Delaux P.M."/>
            <person name="Dal Grande F."/>
            <person name="Keller J."/>
        </authorList>
    </citation>
    <scope>NUCLEOTIDE SEQUENCE [LARGE SCALE GENOMIC DNA]</scope>
    <source>
        <strain evidence="6 7">SAG 2043</strain>
    </source>
</reference>
<proteinExistence type="inferred from homology"/>
<feature type="short sequence motif" description="GXSXG" evidence="3">
    <location>
        <begin position="109"/>
        <end position="113"/>
    </location>
</feature>
<evidence type="ECO:0000313" key="6">
    <source>
        <dbReference type="EMBL" id="KAK9815689.1"/>
    </source>
</evidence>
<keyword evidence="3 4" id="KW-0378">Hydrolase</keyword>
<feature type="active site" description="Nucleophile" evidence="3">
    <location>
        <position position="111"/>
    </location>
</feature>
<dbReference type="InterPro" id="IPR002641">
    <property type="entry name" value="PNPLA_dom"/>
</dbReference>
<dbReference type="AlphaFoldDB" id="A0AAW1Q5T8"/>
<dbReference type="EMBL" id="JALJOR010000006">
    <property type="protein sequence ID" value="KAK9815689.1"/>
    <property type="molecule type" value="Genomic_DNA"/>
</dbReference>
<comment type="domain">
    <text evidence="4">The nitrogen atoms of the two glycine residues in the GGXR motif define the oxyanion hole, and stabilize the oxyanion that forms during the nucleophilic attack by the catalytic serine during substrate cleavage.</text>
</comment>
<feature type="short sequence motif" description="DGA/G" evidence="3">
    <location>
        <begin position="416"/>
        <end position="418"/>
    </location>
</feature>
<evidence type="ECO:0000259" key="5">
    <source>
        <dbReference type="PROSITE" id="PS51635"/>
    </source>
</evidence>
<dbReference type="GO" id="GO:0016042">
    <property type="term" value="P:lipid catabolic process"/>
    <property type="evidence" value="ECO:0007669"/>
    <property type="project" value="UniProtKB-UniRule"/>
</dbReference>
<evidence type="ECO:0000256" key="1">
    <source>
        <dbReference type="ARBA" id="ARBA00010240"/>
    </source>
</evidence>
<dbReference type="PANTHER" id="PTHR32176:SF92">
    <property type="entry name" value="XYLOSE ISOMERASE"/>
    <property type="match status" value="1"/>
</dbReference>
<evidence type="ECO:0000313" key="7">
    <source>
        <dbReference type="Proteomes" id="UP001489004"/>
    </source>
</evidence>
<dbReference type="SUPFAM" id="SSF52151">
    <property type="entry name" value="FabD/lysophospholipase-like"/>
    <property type="match status" value="1"/>
</dbReference>
<keyword evidence="2 3" id="KW-0443">Lipid metabolism</keyword>
<feature type="active site" description="Proton acceptor" evidence="3">
    <location>
        <position position="416"/>
    </location>
</feature>
<dbReference type="Proteomes" id="UP001489004">
    <property type="component" value="Unassembled WGS sequence"/>
</dbReference>
<evidence type="ECO:0000256" key="3">
    <source>
        <dbReference type="PROSITE-ProRule" id="PRU01161"/>
    </source>
</evidence>
<dbReference type="Pfam" id="PF01734">
    <property type="entry name" value="Patatin"/>
    <property type="match status" value="1"/>
</dbReference>
<dbReference type="EC" id="3.1.1.-" evidence="4"/>
<name>A0AAW1Q5T8_9CHLO</name>
<feature type="domain" description="PNPLA" evidence="5">
    <location>
        <begin position="44"/>
        <end position="429"/>
    </location>
</feature>
<accession>A0AAW1Q5T8</accession>
<comment type="similarity">
    <text evidence="1 4">Belongs to the patatin family.</text>
</comment>
<gene>
    <name evidence="6" type="ORF">WJX72_008147</name>
</gene>
<dbReference type="GO" id="GO:0047372">
    <property type="term" value="F:monoacylglycerol lipase activity"/>
    <property type="evidence" value="ECO:0007669"/>
    <property type="project" value="TreeGrafter"/>
</dbReference>
<comment type="caution">
    <text evidence="6">The sequence shown here is derived from an EMBL/GenBank/DDBJ whole genome shotgun (WGS) entry which is preliminary data.</text>
</comment>
<protein>
    <recommendedName>
        <fullName evidence="4">Patatin</fullName>
        <ecNumber evidence="4">3.1.1.-</ecNumber>
    </recommendedName>
</protein>
<evidence type="ECO:0000256" key="2">
    <source>
        <dbReference type="ARBA" id="ARBA00023098"/>
    </source>
</evidence>
<dbReference type="Gene3D" id="3.40.1090.10">
    <property type="entry name" value="Cytosolic phospholipase A2 catalytic domain"/>
    <property type="match status" value="1"/>
</dbReference>
<dbReference type="PANTHER" id="PTHR32176">
    <property type="entry name" value="XYLOSE ISOMERASE"/>
    <property type="match status" value="1"/>
</dbReference>
<organism evidence="6 7">
    <name type="scientific">[Myrmecia] bisecta</name>
    <dbReference type="NCBI Taxonomy" id="41462"/>
    <lineage>
        <taxon>Eukaryota</taxon>
        <taxon>Viridiplantae</taxon>
        <taxon>Chlorophyta</taxon>
        <taxon>core chlorophytes</taxon>
        <taxon>Trebouxiophyceae</taxon>
        <taxon>Trebouxiales</taxon>
        <taxon>Trebouxiaceae</taxon>
        <taxon>Myrmecia</taxon>
    </lineage>
</organism>
<dbReference type="PROSITE" id="PS51635">
    <property type="entry name" value="PNPLA"/>
    <property type="match status" value="1"/>
</dbReference>
<feature type="short sequence motif" description="GXGXXG" evidence="3">
    <location>
        <begin position="48"/>
        <end position="53"/>
    </location>
</feature>
<comment type="function">
    <text evidence="4">Lipolytic acyl hydrolase (LAH).</text>
</comment>